<dbReference type="Proteomes" id="UP000800094">
    <property type="component" value="Unassembled WGS sequence"/>
</dbReference>
<protein>
    <recommendedName>
        <fullName evidence="4">FAR-17a/AIG1-like protein</fullName>
    </recommendedName>
</protein>
<dbReference type="GO" id="GO:0016020">
    <property type="term" value="C:membrane"/>
    <property type="evidence" value="ECO:0007669"/>
    <property type="project" value="TreeGrafter"/>
</dbReference>
<proteinExistence type="predicted"/>
<dbReference type="EMBL" id="ML987214">
    <property type="protein sequence ID" value="KAF2241080.1"/>
    <property type="molecule type" value="Genomic_DNA"/>
</dbReference>
<sequence>MTFWKRPAARDEAGFDPAFRFETSWILPPAILFGIRTFLSLYAFVTLFTIFGWNGSHSLSAESRHSFSYFTNLTYWGLAFYYAFSALHTCSYWLTGTPFLSRWPRAFQIAHSMYYSTIVVYPWIVTAVYWALLAPDSGFPSTFATWSNTSQHALNAVYALFEIVFPRTEPLPFLHLIPIVLILASYLALAYITHATEGFYVYDFLDLDTNSDGEVAGYIVGILVGAIIIFLIVRYVILLRVWVTEKKMGNIGKFSDRGRTRVVDEETGKSIPLHNIRAN</sequence>
<feature type="transmembrane region" description="Helical" evidence="1">
    <location>
        <begin position="30"/>
        <end position="53"/>
    </location>
</feature>
<dbReference type="GeneID" id="54573802"/>
<feature type="transmembrane region" description="Helical" evidence="1">
    <location>
        <begin position="173"/>
        <end position="195"/>
    </location>
</feature>
<feature type="transmembrane region" description="Helical" evidence="1">
    <location>
        <begin position="114"/>
        <end position="132"/>
    </location>
</feature>
<dbReference type="PANTHER" id="PTHR12242:SF1">
    <property type="entry name" value="MYND-TYPE DOMAIN-CONTAINING PROTEIN"/>
    <property type="match status" value="1"/>
</dbReference>
<feature type="transmembrane region" description="Helical" evidence="1">
    <location>
        <begin position="73"/>
        <end position="94"/>
    </location>
</feature>
<evidence type="ECO:0000313" key="2">
    <source>
        <dbReference type="EMBL" id="KAF2241080.1"/>
    </source>
</evidence>
<feature type="transmembrane region" description="Helical" evidence="1">
    <location>
        <begin position="215"/>
        <end position="237"/>
    </location>
</feature>
<dbReference type="RefSeq" id="XP_033676084.1">
    <property type="nucleotide sequence ID" value="XM_033820472.1"/>
</dbReference>
<gene>
    <name evidence="2" type="ORF">BU26DRAFT_187083</name>
</gene>
<accession>A0A6A6HUH2</accession>
<keyword evidence="1" id="KW-0472">Membrane</keyword>
<feature type="transmembrane region" description="Helical" evidence="1">
    <location>
        <begin position="144"/>
        <end position="161"/>
    </location>
</feature>
<reference evidence="2" key="1">
    <citation type="journal article" date="2020" name="Stud. Mycol.">
        <title>101 Dothideomycetes genomes: a test case for predicting lifestyles and emergence of pathogens.</title>
        <authorList>
            <person name="Haridas S."/>
            <person name="Albert R."/>
            <person name="Binder M."/>
            <person name="Bloem J."/>
            <person name="Labutti K."/>
            <person name="Salamov A."/>
            <person name="Andreopoulos B."/>
            <person name="Baker S."/>
            <person name="Barry K."/>
            <person name="Bills G."/>
            <person name="Bluhm B."/>
            <person name="Cannon C."/>
            <person name="Castanera R."/>
            <person name="Culley D."/>
            <person name="Daum C."/>
            <person name="Ezra D."/>
            <person name="Gonzalez J."/>
            <person name="Henrissat B."/>
            <person name="Kuo A."/>
            <person name="Liang C."/>
            <person name="Lipzen A."/>
            <person name="Lutzoni F."/>
            <person name="Magnuson J."/>
            <person name="Mondo S."/>
            <person name="Nolan M."/>
            <person name="Ohm R."/>
            <person name="Pangilinan J."/>
            <person name="Park H.-J."/>
            <person name="Ramirez L."/>
            <person name="Alfaro M."/>
            <person name="Sun H."/>
            <person name="Tritt A."/>
            <person name="Yoshinaga Y."/>
            <person name="Zwiers L.-H."/>
            <person name="Turgeon B."/>
            <person name="Goodwin S."/>
            <person name="Spatafora J."/>
            <person name="Crous P."/>
            <person name="Grigoriev I."/>
        </authorList>
    </citation>
    <scope>NUCLEOTIDE SEQUENCE</scope>
    <source>
        <strain evidence="2">CBS 122368</strain>
    </source>
</reference>
<name>A0A6A6HUH2_9PLEO</name>
<keyword evidence="1" id="KW-1133">Transmembrane helix</keyword>
<evidence type="ECO:0008006" key="4">
    <source>
        <dbReference type="Google" id="ProtNLM"/>
    </source>
</evidence>
<dbReference type="OrthoDB" id="419711at2759"/>
<dbReference type="PANTHER" id="PTHR12242">
    <property type="entry name" value="OS02G0130600 PROTEIN-RELATED"/>
    <property type="match status" value="1"/>
</dbReference>
<evidence type="ECO:0000256" key="1">
    <source>
        <dbReference type="SAM" id="Phobius"/>
    </source>
</evidence>
<organism evidence="2 3">
    <name type="scientific">Trematosphaeria pertusa</name>
    <dbReference type="NCBI Taxonomy" id="390896"/>
    <lineage>
        <taxon>Eukaryota</taxon>
        <taxon>Fungi</taxon>
        <taxon>Dikarya</taxon>
        <taxon>Ascomycota</taxon>
        <taxon>Pezizomycotina</taxon>
        <taxon>Dothideomycetes</taxon>
        <taxon>Pleosporomycetidae</taxon>
        <taxon>Pleosporales</taxon>
        <taxon>Massarineae</taxon>
        <taxon>Trematosphaeriaceae</taxon>
        <taxon>Trematosphaeria</taxon>
    </lineage>
</organism>
<dbReference type="AlphaFoldDB" id="A0A6A6HUH2"/>
<evidence type="ECO:0000313" key="3">
    <source>
        <dbReference type="Proteomes" id="UP000800094"/>
    </source>
</evidence>
<keyword evidence="3" id="KW-1185">Reference proteome</keyword>
<keyword evidence="1" id="KW-0812">Transmembrane</keyword>